<keyword evidence="1" id="KW-0479">Metal-binding</keyword>
<name>A0A6P1DW05_9GAMM</name>
<organism evidence="3 4">
    <name type="scientific">Thiorhodococcus mannitoliphagus</name>
    <dbReference type="NCBI Taxonomy" id="329406"/>
    <lineage>
        <taxon>Bacteria</taxon>
        <taxon>Pseudomonadati</taxon>
        <taxon>Pseudomonadota</taxon>
        <taxon>Gammaproteobacteria</taxon>
        <taxon>Chromatiales</taxon>
        <taxon>Chromatiaceae</taxon>
        <taxon>Thiorhodococcus</taxon>
    </lineage>
</organism>
<sequence length="368" mass="41673">MGFWHTGYMEFHEPAGLEGAFTFGPKIYRCQHCAATFFSADALRVHRFESHPYDRPLLLLDGVEAGTTPIRITRSLDPDSVMTSRCERSWINGALVAPEDLGRQLAEIRNDSVTIRLANDNVSAEFTLRFEIAALTDLEGVDRCFLDVARRGRLDRRAVEDFITMSRGYPTAMGYCDGICEYFYGVLVKERSPESSLPYAQYREKFNRAVDALQDIERPLARVICALIAFHFNHFSPCLDVGEVNRVDVASGRFERWIAGDLSAADQLPFRPRTEALERLLTDFEAERLLQWGVASPEALLPQIDDMEAMARSDLAEFDRTKLRVLLAELYASQGRVSGAKRHLQELRNNQALGDWAERLLVRVGETS</sequence>
<evidence type="ECO:0000256" key="1">
    <source>
        <dbReference type="PROSITE-ProRule" id="PRU00042"/>
    </source>
</evidence>
<dbReference type="EMBL" id="JAAIJR010000017">
    <property type="protein sequence ID" value="NEX19864.1"/>
    <property type="molecule type" value="Genomic_DNA"/>
</dbReference>
<feature type="domain" description="C2H2-type" evidence="2">
    <location>
        <begin position="28"/>
        <end position="56"/>
    </location>
</feature>
<dbReference type="InterPro" id="IPR013087">
    <property type="entry name" value="Znf_C2H2_type"/>
</dbReference>
<proteinExistence type="predicted"/>
<reference evidence="4" key="1">
    <citation type="journal article" date="2020" name="Microbiol. Resour. Announc.">
        <title>Draft Genome Sequences of Thiorhodococcus mannitoliphagus and Thiorhodococcus minor, Purple Sulfur Photosynthetic Bacteria in the Gammaproteobacterial Family Chromatiaceae.</title>
        <authorList>
            <person name="Aviles F.A."/>
            <person name="Meyer T.E."/>
            <person name="Kyndt J.A."/>
        </authorList>
    </citation>
    <scope>NUCLEOTIDE SEQUENCE [LARGE SCALE GENOMIC DNA]</scope>
    <source>
        <strain evidence="4">DSM 18266</strain>
    </source>
</reference>
<dbReference type="PROSITE" id="PS50157">
    <property type="entry name" value="ZINC_FINGER_C2H2_2"/>
    <property type="match status" value="1"/>
</dbReference>
<accession>A0A6P1DW05</accession>
<evidence type="ECO:0000313" key="3">
    <source>
        <dbReference type="EMBL" id="NEX19864.1"/>
    </source>
</evidence>
<comment type="caution">
    <text evidence="3">The sequence shown here is derived from an EMBL/GenBank/DDBJ whole genome shotgun (WGS) entry which is preliminary data.</text>
</comment>
<dbReference type="PROSITE" id="PS00028">
    <property type="entry name" value="ZINC_FINGER_C2H2_1"/>
    <property type="match status" value="1"/>
</dbReference>
<dbReference type="RefSeq" id="WP_164652762.1">
    <property type="nucleotide sequence ID" value="NZ_JAAIJR010000017.1"/>
</dbReference>
<keyword evidence="1" id="KW-0863">Zinc-finger</keyword>
<reference evidence="3 4" key="2">
    <citation type="submission" date="2020-02" db="EMBL/GenBank/DDBJ databases">
        <title>Genome sequences of Thiorhodococcus mannitoliphagus and Thiorhodococcus minor, purple sulfur photosynthetic bacteria in the gammaproteobacterial family, Chromatiaceae.</title>
        <authorList>
            <person name="Aviles F.A."/>
            <person name="Meyer T.E."/>
            <person name="Kyndt J.A."/>
        </authorList>
    </citation>
    <scope>NUCLEOTIDE SEQUENCE [LARGE SCALE GENOMIC DNA]</scope>
    <source>
        <strain evidence="3 4">DSM 18266</strain>
    </source>
</reference>
<protein>
    <recommendedName>
        <fullName evidence="2">C2H2-type domain-containing protein</fullName>
    </recommendedName>
</protein>
<dbReference type="GO" id="GO:0008270">
    <property type="term" value="F:zinc ion binding"/>
    <property type="evidence" value="ECO:0007669"/>
    <property type="project" value="UniProtKB-KW"/>
</dbReference>
<keyword evidence="4" id="KW-1185">Reference proteome</keyword>
<evidence type="ECO:0000259" key="2">
    <source>
        <dbReference type="PROSITE" id="PS50157"/>
    </source>
</evidence>
<evidence type="ECO:0000313" key="4">
    <source>
        <dbReference type="Proteomes" id="UP000471640"/>
    </source>
</evidence>
<keyword evidence="1" id="KW-0862">Zinc</keyword>
<dbReference type="Proteomes" id="UP000471640">
    <property type="component" value="Unassembled WGS sequence"/>
</dbReference>
<gene>
    <name evidence="3" type="ORF">G3480_05970</name>
</gene>
<dbReference type="AlphaFoldDB" id="A0A6P1DW05"/>